<dbReference type="InterPro" id="IPR011033">
    <property type="entry name" value="PRC_barrel-like_sf"/>
</dbReference>
<dbReference type="RefSeq" id="WP_090671860.1">
    <property type="nucleotide sequence ID" value="NZ_FNIT01000003.1"/>
</dbReference>
<feature type="chain" id="PRO_5011781946" description="PRC-barrel domain-containing protein" evidence="1">
    <location>
        <begin position="22"/>
        <end position="122"/>
    </location>
</feature>
<dbReference type="EMBL" id="FNIT01000003">
    <property type="protein sequence ID" value="SDO07020.1"/>
    <property type="molecule type" value="Genomic_DNA"/>
</dbReference>
<sequence length="122" mass="12745">MNRLFLAATTALLMSGAAVQAQNAALVEVGDNVMLMPWNKSAGEIEDAKVLKDGDGVELGEIEEVLGSDANTPVALVVDFEGSTTGFTGNKVIPIDRFTPDGNRLTLKTSAAEVASFPNYGS</sequence>
<accession>A0A1H0GJL7</accession>
<evidence type="ECO:0008006" key="4">
    <source>
        <dbReference type="Google" id="ProtNLM"/>
    </source>
</evidence>
<feature type="signal peptide" evidence="1">
    <location>
        <begin position="1"/>
        <end position="21"/>
    </location>
</feature>
<evidence type="ECO:0000313" key="2">
    <source>
        <dbReference type="EMBL" id="SDO07020.1"/>
    </source>
</evidence>
<organism evidence="2 3">
    <name type="scientific">Aureimonas jatrophae</name>
    <dbReference type="NCBI Taxonomy" id="1166073"/>
    <lineage>
        <taxon>Bacteria</taxon>
        <taxon>Pseudomonadati</taxon>
        <taxon>Pseudomonadota</taxon>
        <taxon>Alphaproteobacteria</taxon>
        <taxon>Hyphomicrobiales</taxon>
        <taxon>Aurantimonadaceae</taxon>
        <taxon>Aureimonas</taxon>
    </lineage>
</organism>
<keyword evidence="3" id="KW-1185">Reference proteome</keyword>
<dbReference type="Proteomes" id="UP000198793">
    <property type="component" value="Unassembled WGS sequence"/>
</dbReference>
<gene>
    <name evidence="2" type="ORF">SAMN05192530_103154</name>
</gene>
<evidence type="ECO:0000256" key="1">
    <source>
        <dbReference type="SAM" id="SignalP"/>
    </source>
</evidence>
<proteinExistence type="predicted"/>
<dbReference type="OrthoDB" id="7907398at2"/>
<protein>
    <recommendedName>
        <fullName evidence="4">PRC-barrel domain-containing protein</fullName>
    </recommendedName>
</protein>
<dbReference type="AlphaFoldDB" id="A0A1H0GJL7"/>
<evidence type="ECO:0000313" key="3">
    <source>
        <dbReference type="Proteomes" id="UP000198793"/>
    </source>
</evidence>
<name>A0A1H0GJL7_9HYPH</name>
<keyword evidence="1" id="KW-0732">Signal</keyword>
<reference evidence="2 3" key="1">
    <citation type="submission" date="2016-10" db="EMBL/GenBank/DDBJ databases">
        <authorList>
            <person name="de Groot N.N."/>
        </authorList>
    </citation>
    <scope>NUCLEOTIDE SEQUENCE [LARGE SCALE GENOMIC DNA]</scope>
    <source>
        <strain evidence="3">L7-484,KACC 16230,DSM 25025</strain>
    </source>
</reference>
<dbReference type="SUPFAM" id="SSF50346">
    <property type="entry name" value="PRC-barrel domain"/>
    <property type="match status" value="1"/>
</dbReference>